<gene>
    <name evidence="13" type="primary">LOC108078943</name>
</gene>
<evidence type="ECO:0000256" key="8">
    <source>
        <dbReference type="ARBA" id="ARBA00048236"/>
    </source>
</evidence>
<dbReference type="RefSeq" id="XP_017028581.1">
    <property type="nucleotide sequence ID" value="XM_017173092.2"/>
</dbReference>
<comment type="catalytic activity">
    <reaction evidence="10">
        <text>N-terminal L-threonyl-[protein] + acetyl-CoA = N-terminal N(alpha)-acetyl-L-threonyl-[protein] + CoA + H(+)</text>
        <dbReference type="Rhea" id="RHEA:50516"/>
        <dbReference type="Rhea" id="RHEA-COMP:12709"/>
        <dbReference type="Rhea" id="RHEA-COMP:12710"/>
        <dbReference type="ChEBI" id="CHEBI:15378"/>
        <dbReference type="ChEBI" id="CHEBI:57287"/>
        <dbReference type="ChEBI" id="CHEBI:57288"/>
        <dbReference type="ChEBI" id="CHEBI:64739"/>
        <dbReference type="ChEBI" id="CHEBI:133375"/>
        <dbReference type="EC" id="2.3.1.255"/>
    </reaction>
</comment>
<evidence type="ECO:0000313" key="12">
    <source>
        <dbReference type="Proteomes" id="UP001652661"/>
    </source>
</evidence>
<sequence length="191" mass="21539">MNIRCARPEDFLSMHHCNLLCLPENYKMRYYLCIGTTWPQLSYVAENEEGGIVGYVLGKILEPDPIDGRCGHILSLAVKRSYRRLGLAQKLMDQVSQAMVECFNAQHVSLHVRKSNRAALSLYTNSLQFKIQVIKPGFYRDGEDGYNMRRDLKGFASMEQGDEKAGGDQVSHIFSGQGLCHSHQGHDGHCC</sequence>
<comment type="catalytic activity">
    <reaction evidence="8">
        <text>N-terminal L-alanyl-[protein] + acetyl-CoA = N-terminal N(alpha)-acetyl-L-alanyl-[protein] + CoA + H(+)</text>
        <dbReference type="Rhea" id="RHEA:50500"/>
        <dbReference type="Rhea" id="RHEA-COMP:12701"/>
        <dbReference type="Rhea" id="RHEA-COMP:12702"/>
        <dbReference type="ChEBI" id="CHEBI:15378"/>
        <dbReference type="ChEBI" id="CHEBI:57287"/>
        <dbReference type="ChEBI" id="CHEBI:57288"/>
        <dbReference type="ChEBI" id="CHEBI:64718"/>
        <dbReference type="ChEBI" id="CHEBI:83683"/>
        <dbReference type="EC" id="2.3.1.255"/>
    </reaction>
</comment>
<comment type="catalytic activity">
    <reaction evidence="7">
        <text>N-terminal glycyl-[protein] + acetyl-CoA = N-terminal N(alpha)-acetylglycyl-[protein] + CoA + H(+)</text>
        <dbReference type="Rhea" id="RHEA:50496"/>
        <dbReference type="Rhea" id="RHEA-COMP:12666"/>
        <dbReference type="Rhea" id="RHEA-COMP:12700"/>
        <dbReference type="ChEBI" id="CHEBI:15378"/>
        <dbReference type="ChEBI" id="CHEBI:57287"/>
        <dbReference type="ChEBI" id="CHEBI:57288"/>
        <dbReference type="ChEBI" id="CHEBI:64723"/>
        <dbReference type="ChEBI" id="CHEBI:133369"/>
        <dbReference type="EC" id="2.3.1.255"/>
    </reaction>
</comment>
<dbReference type="SUPFAM" id="SSF55729">
    <property type="entry name" value="Acyl-CoA N-acyltransferases (Nat)"/>
    <property type="match status" value="1"/>
</dbReference>
<evidence type="ECO:0000256" key="5">
    <source>
        <dbReference type="ARBA" id="ARBA00047491"/>
    </source>
</evidence>
<protein>
    <recommendedName>
        <fullName evidence="4">N-terminal amino-acid N(alpha)-acetyltransferase NatA</fullName>
        <ecNumber evidence="4">2.3.1.255</ecNumber>
    </recommendedName>
</protein>
<dbReference type="EC" id="2.3.1.255" evidence="4"/>
<dbReference type="PANTHER" id="PTHR23091:SF4">
    <property type="entry name" value="N-TERMINAL AMINO-ACID N(ALPHA)-ACETYLTRANSFERASE NATA"/>
    <property type="match status" value="1"/>
</dbReference>
<proteinExistence type="inferred from homology"/>
<dbReference type="Proteomes" id="UP001652661">
    <property type="component" value="Chromosome 3L"/>
</dbReference>
<dbReference type="GO" id="GO:1990190">
    <property type="term" value="F:protein-N-terminal-glutamate acetyltransferase activity"/>
    <property type="evidence" value="ECO:0007669"/>
    <property type="project" value="TreeGrafter"/>
</dbReference>
<dbReference type="GO" id="GO:0031415">
    <property type="term" value="C:NatA complex"/>
    <property type="evidence" value="ECO:0007669"/>
    <property type="project" value="InterPro"/>
</dbReference>
<dbReference type="GeneID" id="108078943"/>
<dbReference type="Pfam" id="PF00583">
    <property type="entry name" value="Acetyltransf_1"/>
    <property type="match status" value="1"/>
</dbReference>
<evidence type="ECO:0000256" key="7">
    <source>
        <dbReference type="ARBA" id="ARBA00047954"/>
    </source>
</evidence>
<dbReference type="PANTHER" id="PTHR23091">
    <property type="entry name" value="N-TERMINAL ACETYLTRANSFERASE"/>
    <property type="match status" value="1"/>
</dbReference>
<organism evidence="12 13">
    <name type="scientific">Drosophila kikkawai</name>
    <name type="common">Fruit fly</name>
    <dbReference type="NCBI Taxonomy" id="30033"/>
    <lineage>
        <taxon>Eukaryota</taxon>
        <taxon>Metazoa</taxon>
        <taxon>Ecdysozoa</taxon>
        <taxon>Arthropoda</taxon>
        <taxon>Hexapoda</taxon>
        <taxon>Insecta</taxon>
        <taxon>Pterygota</taxon>
        <taxon>Neoptera</taxon>
        <taxon>Endopterygota</taxon>
        <taxon>Diptera</taxon>
        <taxon>Brachycera</taxon>
        <taxon>Muscomorpha</taxon>
        <taxon>Ephydroidea</taxon>
        <taxon>Drosophilidae</taxon>
        <taxon>Drosophila</taxon>
        <taxon>Sophophora</taxon>
    </lineage>
</organism>
<evidence type="ECO:0000256" key="9">
    <source>
        <dbReference type="ARBA" id="ARBA00049266"/>
    </source>
</evidence>
<comment type="catalytic activity">
    <reaction evidence="6">
        <text>N-terminal L-valyl-[protein] + acetyl-CoA = N-terminal N(alpha)-acetyl-L-valyl-[protein] + CoA + H(+)</text>
        <dbReference type="Rhea" id="RHEA:50508"/>
        <dbReference type="Rhea" id="RHEA-COMP:12705"/>
        <dbReference type="Rhea" id="RHEA-COMP:12706"/>
        <dbReference type="ChEBI" id="CHEBI:15378"/>
        <dbReference type="ChEBI" id="CHEBI:57287"/>
        <dbReference type="ChEBI" id="CHEBI:57288"/>
        <dbReference type="ChEBI" id="CHEBI:64741"/>
        <dbReference type="ChEBI" id="CHEBI:133371"/>
        <dbReference type="EC" id="2.3.1.255"/>
    </reaction>
</comment>
<name>A0A6P4IZX6_DROKI</name>
<dbReference type="OMA" id="EEPTECH"/>
<comment type="similarity">
    <text evidence="3">Belongs to the acetyltransferase family. ARD1 subfamily.</text>
</comment>
<evidence type="ECO:0000256" key="3">
    <source>
        <dbReference type="ARBA" id="ARBA00025786"/>
    </source>
</evidence>
<keyword evidence="1" id="KW-0808">Transferase</keyword>
<dbReference type="AlphaFoldDB" id="A0A6P4IZX6"/>
<accession>A0A6P4IZX6</accession>
<comment type="catalytic activity">
    <reaction evidence="5">
        <text>N-terminal L-seryl-[protein] + acetyl-CoA = N-terminal N(alpha)-acetyl-L-seryl-[protein] + CoA + H(+)</text>
        <dbReference type="Rhea" id="RHEA:50504"/>
        <dbReference type="Rhea" id="RHEA-COMP:12703"/>
        <dbReference type="Rhea" id="RHEA-COMP:12704"/>
        <dbReference type="ChEBI" id="CHEBI:15378"/>
        <dbReference type="ChEBI" id="CHEBI:57287"/>
        <dbReference type="ChEBI" id="CHEBI:57288"/>
        <dbReference type="ChEBI" id="CHEBI:64738"/>
        <dbReference type="ChEBI" id="CHEBI:83690"/>
        <dbReference type="EC" id="2.3.1.255"/>
    </reaction>
</comment>
<evidence type="ECO:0000256" key="4">
    <source>
        <dbReference type="ARBA" id="ARBA00026110"/>
    </source>
</evidence>
<dbReference type="InterPro" id="IPR016181">
    <property type="entry name" value="Acyl_CoA_acyltransferase"/>
</dbReference>
<feature type="domain" description="N-acetyltransferase" evidence="11">
    <location>
        <begin position="1"/>
        <end position="153"/>
    </location>
</feature>
<dbReference type="Gene3D" id="3.40.630.30">
    <property type="match status" value="1"/>
</dbReference>
<comment type="catalytic activity">
    <reaction evidence="9">
        <text>N-terminal L-cysteinyl-[protein] + acetyl-CoA = N-terminal N(alpha)-acetyl-L-cysteinyl-[protein] + CoA + H(+)</text>
        <dbReference type="Rhea" id="RHEA:50512"/>
        <dbReference type="Rhea" id="RHEA-COMP:12707"/>
        <dbReference type="Rhea" id="RHEA-COMP:12708"/>
        <dbReference type="ChEBI" id="CHEBI:15378"/>
        <dbReference type="ChEBI" id="CHEBI:57287"/>
        <dbReference type="ChEBI" id="CHEBI:57288"/>
        <dbReference type="ChEBI" id="CHEBI:65250"/>
        <dbReference type="ChEBI" id="CHEBI:133372"/>
        <dbReference type="EC" id="2.3.1.255"/>
    </reaction>
</comment>
<evidence type="ECO:0000259" key="11">
    <source>
        <dbReference type="PROSITE" id="PS51186"/>
    </source>
</evidence>
<evidence type="ECO:0000256" key="10">
    <source>
        <dbReference type="ARBA" id="ARBA00049434"/>
    </source>
</evidence>
<reference evidence="13" key="1">
    <citation type="submission" date="2025-08" db="UniProtKB">
        <authorList>
            <consortium name="RefSeq"/>
        </authorList>
    </citation>
    <scope>IDENTIFICATION</scope>
    <source>
        <strain evidence="13">14028-0561.14</strain>
        <tissue evidence="13">Whole fly</tissue>
    </source>
</reference>
<keyword evidence="2" id="KW-0012">Acyltransferase</keyword>
<evidence type="ECO:0000256" key="1">
    <source>
        <dbReference type="ARBA" id="ARBA00022679"/>
    </source>
</evidence>
<dbReference type="GO" id="GO:1990189">
    <property type="term" value="F:protein N-terminal-serine acetyltransferase activity"/>
    <property type="evidence" value="ECO:0007669"/>
    <property type="project" value="TreeGrafter"/>
</dbReference>
<keyword evidence="12" id="KW-1185">Reference proteome</keyword>
<dbReference type="OrthoDB" id="25586at2759"/>
<dbReference type="InterPro" id="IPR000182">
    <property type="entry name" value="GNAT_dom"/>
</dbReference>
<evidence type="ECO:0000256" key="6">
    <source>
        <dbReference type="ARBA" id="ARBA00047805"/>
    </source>
</evidence>
<dbReference type="InterPro" id="IPR045047">
    <property type="entry name" value="Ard1-like"/>
</dbReference>
<dbReference type="PROSITE" id="PS51186">
    <property type="entry name" value="GNAT"/>
    <property type="match status" value="1"/>
</dbReference>
<dbReference type="CDD" id="cd04301">
    <property type="entry name" value="NAT_SF"/>
    <property type="match status" value="1"/>
</dbReference>
<evidence type="ECO:0000256" key="2">
    <source>
        <dbReference type="ARBA" id="ARBA00023315"/>
    </source>
</evidence>
<evidence type="ECO:0000313" key="13">
    <source>
        <dbReference type="RefSeq" id="XP_017028581.1"/>
    </source>
</evidence>